<keyword evidence="4" id="KW-1185">Reference proteome</keyword>
<dbReference type="Proteomes" id="UP000653002">
    <property type="component" value="Unassembled WGS sequence"/>
</dbReference>
<name>A0A0U5FE55_XANCI</name>
<dbReference type="Proteomes" id="UP000052230">
    <property type="component" value="Unassembled WGS sequence"/>
</dbReference>
<comment type="caution">
    <text evidence="2">The sequence shown here is derived from an EMBL/GenBank/DDBJ whole genome shotgun (WGS) entry which is preliminary data.</text>
</comment>
<dbReference type="KEGG" id="xcf:J172_02353"/>
<dbReference type="KEGG" id="xcm:J164_02349"/>
<dbReference type="OMA" id="ADITDGW"/>
<dbReference type="AlphaFoldDB" id="A0A0U5FE55"/>
<dbReference type="KEGG" id="xcr:J163_02347"/>
<dbReference type="KEGG" id="xcn:J169_02359"/>
<accession>A0A0U5FE55</accession>
<proteinExistence type="predicted"/>
<organism evidence="2 4">
    <name type="scientific">Xanthomonas citri pv. citri</name>
    <dbReference type="NCBI Taxonomy" id="611301"/>
    <lineage>
        <taxon>Bacteria</taxon>
        <taxon>Pseudomonadati</taxon>
        <taxon>Pseudomonadota</taxon>
        <taxon>Gammaproteobacteria</taxon>
        <taxon>Lysobacterales</taxon>
        <taxon>Lysobacteraceae</taxon>
        <taxon>Xanthomonas</taxon>
    </lineage>
</organism>
<sequence length="209" mass="20754">MKDSNAQTTLASALRAAGIGEVSGKDDETAVPGTNDPNGLHGSLRSAFAAAMEALPQASSLPAPDEAEIGYAKPMAMADITDGWGNTRPELFQQDGDDGQPVVVEAKPWRVEEGSDAVPAAAQALSGRVDLAAVLTATAAGIGGNGGLSLTTSAQDTARIGGGTAALEISAQQLVQAMAGFAPQGAGESLIASDAFRDALGAVVANPLG</sequence>
<evidence type="ECO:0000313" key="2">
    <source>
        <dbReference type="EMBL" id="CEG16557.1"/>
    </source>
</evidence>
<dbReference type="EMBL" id="CCXZ01000138">
    <property type="protein sequence ID" value="CEG16557.1"/>
    <property type="molecule type" value="Genomic_DNA"/>
</dbReference>
<evidence type="ECO:0000313" key="3">
    <source>
        <dbReference type="EMBL" id="MBD4339253.1"/>
    </source>
</evidence>
<dbReference type="KEGG" id="xcw:J162_02351"/>
<protein>
    <submittedName>
        <fullName evidence="2">Uncharacterized protein</fullName>
    </submittedName>
</protein>
<dbReference type="GeneID" id="66911318"/>
<dbReference type="PATRIC" id="fig|434928.28.peg.2413"/>
<evidence type="ECO:0000313" key="4">
    <source>
        <dbReference type="Proteomes" id="UP000052230"/>
    </source>
</evidence>
<dbReference type="EMBL" id="JAABFR010002178">
    <property type="protein sequence ID" value="MBD4339253.1"/>
    <property type="molecule type" value="Genomic_DNA"/>
</dbReference>
<reference evidence="3" key="2">
    <citation type="submission" date="2020-01" db="EMBL/GenBank/DDBJ databases">
        <authorList>
            <person name="Richard D."/>
        </authorList>
    </citation>
    <scope>NUCLEOTIDE SEQUENCE</scope>
    <source>
        <strain evidence="3">JP541</strain>
    </source>
</reference>
<gene>
    <name evidence="3" type="ORF">GUH15_25010</name>
    <name evidence="2" type="ORF">XAC3562_440019</name>
</gene>
<feature type="region of interest" description="Disordered" evidence="1">
    <location>
        <begin position="15"/>
        <end position="42"/>
    </location>
</feature>
<evidence type="ECO:0000256" key="1">
    <source>
        <dbReference type="SAM" id="MobiDB-lite"/>
    </source>
</evidence>
<dbReference type="RefSeq" id="WP_011051409.1">
    <property type="nucleotide sequence ID" value="NZ_CAVLHM010000024.1"/>
</dbReference>
<reference evidence="2 4" key="1">
    <citation type="submission" date="2014-09" db="EMBL/GenBank/DDBJ databases">
        <authorList>
            <person name="Regsiter A."/>
        </authorList>
    </citation>
    <scope>NUCLEOTIDE SEQUENCE [LARGE SCALE GENOMIC DNA]</scope>
</reference>